<keyword evidence="1" id="KW-0812">Transmembrane</keyword>
<gene>
    <name evidence="2" type="ORF">PROFUN_16775</name>
</gene>
<keyword evidence="1" id="KW-0472">Membrane</keyword>
<proteinExistence type="predicted"/>
<evidence type="ECO:0000313" key="3">
    <source>
        <dbReference type="Proteomes" id="UP000241769"/>
    </source>
</evidence>
<dbReference type="Proteomes" id="UP000241769">
    <property type="component" value="Unassembled WGS sequence"/>
</dbReference>
<dbReference type="AlphaFoldDB" id="A0A2P6MMZ0"/>
<name>A0A2P6MMZ0_9EUKA</name>
<accession>A0A2P6MMZ0</accession>
<dbReference type="EMBL" id="MDYQ01000681">
    <property type="protein sequence ID" value="PRP73067.1"/>
    <property type="molecule type" value="Genomic_DNA"/>
</dbReference>
<dbReference type="InParanoid" id="A0A2P6MMZ0"/>
<keyword evidence="3" id="KW-1185">Reference proteome</keyword>
<organism evidence="2 3">
    <name type="scientific">Planoprotostelium fungivorum</name>
    <dbReference type="NCBI Taxonomy" id="1890364"/>
    <lineage>
        <taxon>Eukaryota</taxon>
        <taxon>Amoebozoa</taxon>
        <taxon>Evosea</taxon>
        <taxon>Variosea</taxon>
        <taxon>Cavosteliida</taxon>
        <taxon>Cavosteliaceae</taxon>
        <taxon>Planoprotostelium</taxon>
    </lineage>
</organism>
<comment type="caution">
    <text evidence="2">The sequence shown here is derived from an EMBL/GenBank/DDBJ whole genome shotgun (WGS) entry which is preliminary data.</text>
</comment>
<keyword evidence="1" id="KW-1133">Transmembrane helix</keyword>
<sequence>MEITVWGLGFTDFGFSVCSVLYLEFPMMILGFTTKSGCYSCTANISRGAHRLVSNQCILDLHNIKKRSSYAW</sequence>
<evidence type="ECO:0000313" key="2">
    <source>
        <dbReference type="EMBL" id="PRP73067.1"/>
    </source>
</evidence>
<feature type="transmembrane region" description="Helical" evidence="1">
    <location>
        <begin position="6"/>
        <end position="25"/>
    </location>
</feature>
<protein>
    <submittedName>
        <fullName evidence="2">Uncharacterized protein</fullName>
    </submittedName>
</protein>
<reference evidence="2 3" key="1">
    <citation type="journal article" date="2018" name="Genome Biol. Evol.">
        <title>Multiple Roots of Fruiting Body Formation in Amoebozoa.</title>
        <authorList>
            <person name="Hillmann F."/>
            <person name="Forbes G."/>
            <person name="Novohradska S."/>
            <person name="Ferling I."/>
            <person name="Riege K."/>
            <person name="Groth M."/>
            <person name="Westermann M."/>
            <person name="Marz M."/>
            <person name="Spaller T."/>
            <person name="Winckler T."/>
            <person name="Schaap P."/>
            <person name="Glockner G."/>
        </authorList>
    </citation>
    <scope>NUCLEOTIDE SEQUENCE [LARGE SCALE GENOMIC DNA]</scope>
    <source>
        <strain evidence="2 3">Jena</strain>
    </source>
</reference>
<evidence type="ECO:0000256" key="1">
    <source>
        <dbReference type="SAM" id="Phobius"/>
    </source>
</evidence>